<dbReference type="Proteomes" id="UP000740413">
    <property type="component" value="Unassembled WGS sequence"/>
</dbReference>
<protein>
    <recommendedName>
        <fullName evidence="3">Lipoprotein</fullName>
    </recommendedName>
</protein>
<comment type="caution">
    <text evidence="1">The sequence shown here is derived from an EMBL/GenBank/DDBJ whole genome shotgun (WGS) entry which is preliminary data.</text>
</comment>
<dbReference type="EMBL" id="JACATN010000006">
    <property type="protein sequence ID" value="MBT2163220.1"/>
    <property type="molecule type" value="Genomic_DNA"/>
</dbReference>
<name>A0ABS5WJ10_9FLAO</name>
<dbReference type="RefSeq" id="WP_214613185.1">
    <property type="nucleotide sequence ID" value="NZ_JACATN010000006.1"/>
</dbReference>
<gene>
    <name evidence="1" type="ORF">HW347_18255</name>
</gene>
<evidence type="ECO:0000313" key="1">
    <source>
        <dbReference type="EMBL" id="MBT2163220.1"/>
    </source>
</evidence>
<evidence type="ECO:0000313" key="2">
    <source>
        <dbReference type="Proteomes" id="UP000740413"/>
    </source>
</evidence>
<reference evidence="2" key="1">
    <citation type="submission" date="2023-07" db="EMBL/GenBank/DDBJ databases">
        <title>Zobellia barbeyronii sp. nov., a new marine flavobacterium, isolated from green and red algae.</title>
        <authorList>
            <person name="Nedashkovskaya O.I."/>
            <person name="Otstavnykh N."/>
            <person name="Zhukova N."/>
            <person name="Guzev K."/>
            <person name="Chausova V."/>
            <person name="Tekutyeva L."/>
            <person name="Mikhailov V."/>
            <person name="Isaeva M."/>
        </authorList>
    </citation>
    <scope>NUCLEOTIDE SEQUENCE [LARGE SCALE GENOMIC DNA]</scope>
    <source>
        <strain evidence="2">KMM 6746</strain>
    </source>
</reference>
<accession>A0ABS5WJ10</accession>
<keyword evidence="2" id="KW-1185">Reference proteome</keyword>
<sequence>MKSILLVLILLFSSCKGQEKAVGNDGVAQTPDQLQLIEKDNYSGSDEEEFVVIKDVKTLQEFYSKVNRTRKPGLPVPQIDFTKEMLVIYCAGKRQNSFEPRLFVTKESEKDLVLGVKNESQKKTSTSITTPFSVYKLPLTQKKIILE</sequence>
<dbReference type="PROSITE" id="PS51257">
    <property type="entry name" value="PROKAR_LIPOPROTEIN"/>
    <property type="match status" value="1"/>
</dbReference>
<evidence type="ECO:0008006" key="3">
    <source>
        <dbReference type="Google" id="ProtNLM"/>
    </source>
</evidence>
<organism evidence="1 2">
    <name type="scientific">Zobellia barbeyronii</name>
    <dbReference type="NCBI Taxonomy" id="2748009"/>
    <lineage>
        <taxon>Bacteria</taxon>
        <taxon>Pseudomonadati</taxon>
        <taxon>Bacteroidota</taxon>
        <taxon>Flavobacteriia</taxon>
        <taxon>Flavobacteriales</taxon>
        <taxon>Flavobacteriaceae</taxon>
        <taxon>Zobellia</taxon>
    </lineage>
</organism>
<proteinExistence type="predicted"/>